<dbReference type="GO" id="GO:0005829">
    <property type="term" value="C:cytosol"/>
    <property type="evidence" value="ECO:0007669"/>
    <property type="project" value="TreeGrafter"/>
</dbReference>
<dbReference type="RefSeq" id="WP_060778606.1">
    <property type="nucleotide sequence ID" value="NZ_CAJHLF010000007.1"/>
</dbReference>
<evidence type="ECO:0000313" key="4">
    <source>
        <dbReference type="EMBL" id="MCY3053890.1"/>
    </source>
</evidence>
<reference evidence="5 6" key="1">
    <citation type="submission" date="2020-12" db="EMBL/GenBank/DDBJ databases">
        <title>FDA dAtabase for Regulatory Grade micrObial Sequences (FDA-ARGOS): Supporting development and validation of Infectious Disease Dx tests.</title>
        <authorList>
            <person name="Sproer C."/>
            <person name="Gronow S."/>
            <person name="Severitt S."/>
            <person name="Schroder I."/>
            <person name="Tallon L."/>
            <person name="Sadzewicz L."/>
            <person name="Zhao X."/>
            <person name="Boylan J."/>
            <person name="Ott S."/>
            <person name="Bowen H."/>
            <person name="Vavikolanu K."/>
            <person name="Mehta A."/>
            <person name="Aluvathingal J."/>
            <person name="Nadendla S."/>
            <person name="Lowell S."/>
            <person name="Myers T."/>
            <person name="Yan Y."/>
            <person name="Sichtig H."/>
        </authorList>
    </citation>
    <scope>NUCLEOTIDE SEQUENCE [LARGE SCALE GENOMIC DNA]</scope>
    <source>
        <strain evidence="5 6">FDAARGOS_911</strain>
    </source>
</reference>
<keyword evidence="2" id="KW-0326">Glycosidase</keyword>
<evidence type="ECO:0000256" key="2">
    <source>
        <dbReference type="ARBA" id="ARBA00023295"/>
    </source>
</evidence>
<gene>
    <name evidence="5" type="ORF">I6G68_03605</name>
    <name evidence="4" type="ORF">ODY43_07795</name>
</gene>
<evidence type="ECO:0000313" key="5">
    <source>
        <dbReference type="EMBL" id="QPS02154.1"/>
    </source>
</evidence>
<dbReference type="OrthoDB" id="9797882at2"/>
<dbReference type="GO" id="GO:0008477">
    <property type="term" value="F:purine nucleosidase activity"/>
    <property type="evidence" value="ECO:0007669"/>
    <property type="project" value="TreeGrafter"/>
</dbReference>
<evidence type="ECO:0000313" key="6">
    <source>
        <dbReference type="Proteomes" id="UP000594771"/>
    </source>
</evidence>
<dbReference type="InterPro" id="IPR023186">
    <property type="entry name" value="IUNH"/>
</dbReference>
<feature type="domain" description="Inosine/uridine-preferring nucleoside hydrolase" evidence="3">
    <location>
        <begin position="4"/>
        <end position="305"/>
    </location>
</feature>
<dbReference type="EMBL" id="JAOTML010000009">
    <property type="protein sequence ID" value="MCY3053890.1"/>
    <property type="molecule type" value="Genomic_DNA"/>
</dbReference>
<name>A0A0X8FF42_9LACT</name>
<protein>
    <submittedName>
        <fullName evidence="5">Nucleoside hydrolase</fullName>
    </submittedName>
</protein>
<evidence type="ECO:0000256" key="1">
    <source>
        <dbReference type="ARBA" id="ARBA00022801"/>
    </source>
</evidence>
<dbReference type="InterPro" id="IPR001910">
    <property type="entry name" value="Inosine/uridine_hydrolase_dom"/>
</dbReference>
<proteinExistence type="predicted"/>
<sequence length="319" mass="35402">MRQVIIDTDPGTDDSLAILLALSQPDVEVLGLTTVQGNQSLEQINANATSLVNYLSLDVPIYSGSPHQSQNPVIAKSQRQAYHGDRGMGSLEIPPREELLAEESAVDFIIRAVKTNPKKVDILTLGPLTNLARCLEKEPDLVNELGQVYSMGGGIHKGKLTPVTEFNYGYDAQAAQSVYQQIGTQIPITMCGLDATYQAVYTPEIVQAIEDHFPKISELFHALFDDQIKTYQERESLPGCIIHDVMAFMVYYDPDFVEAVPLTAMTIVTDSNLVQGLCVADLEGRFNQVTNARVVMRVNPDRYFDRLMEAFMHLETHLP</sequence>
<dbReference type="GO" id="GO:0006152">
    <property type="term" value="P:purine nucleoside catabolic process"/>
    <property type="evidence" value="ECO:0007669"/>
    <property type="project" value="TreeGrafter"/>
</dbReference>
<organism evidence="5 6">
    <name type="scientific">Aerococcus urinae</name>
    <dbReference type="NCBI Taxonomy" id="1376"/>
    <lineage>
        <taxon>Bacteria</taxon>
        <taxon>Bacillati</taxon>
        <taxon>Bacillota</taxon>
        <taxon>Bacilli</taxon>
        <taxon>Lactobacillales</taxon>
        <taxon>Aerococcaceae</taxon>
        <taxon>Aerococcus</taxon>
    </lineage>
</organism>
<dbReference type="InterPro" id="IPR036452">
    <property type="entry name" value="Ribo_hydro-like"/>
</dbReference>
<keyword evidence="1 5" id="KW-0378">Hydrolase</keyword>
<evidence type="ECO:0000259" key="3">
    <source>
        <dbReference type="Pfam" id="PF01156"/>
    </source>
</evidence>
<dbReference type="PANTHER" id="PTHR12304:SF4">
    <property type="entry name" value="URIDINE NUCLEOSIDASE"/>
    <property type="match status" value="1"/>
</dbReference>
<dbReference type="PANTHER" id="PTHR12304">
    <property type="entry name" value="INOSINE-URIDINE PREFERRING NUCLEOSIDE HYDROLASE"/>
    <property type="match status" value="1"/>
</dbReference>
<dbReference type="EMBL" id="CP065662">
    <property type="protein sequence ID" value="QPS02154.1"/>
    <property type="molecule type" value="Genomic_DNA"/>
</dbReference>
<dbReference type="Proteomes" id="UP000594771">
    <property type="component" value="Chromosome"/>
</dbReference>
<accession>A0A0X8FF42</accession>
<dbReference type="Proteomes" id="UP001069145">
    <property type="component" value="Unassembled WGS sequence"/>
</dbReference>
<dbReference type="GeneID" id="35768447"/>
<reference evidence="4" key="2">
    <citation type="submission" date="2022-09" db="EMBL/GenBank/DDBJ databases">
        <title>Aerococcus urinae taxonomy study.</title>
        <authorList>
            <person name="Christensen J."/>
            <person name="Senneby E."/>
        </authorList>
    </citation>
    <scope>NUCLEOTIDE SEQUENCE</scope>
    <source>
        <strain evidence="4">NLD-066-U95</strain>
    </source>
</reference>
<evidence type="ECO:0000313" key="7">
    <source>
        <dbReference type="Proteomes" id="UP001069145"/>
    </source>
</evidence>
<dbReference type="Pfam" id="PF01156">
    <property type="entry name" value="IU_nuc_hydro"/>
    <property type="match status" value="1"/>
</dbReference>
<dbReference type="Gene3D" id="3.90.245.10">
    <property type="entry name" value="Ribonucleoside hydrolase-like"/>
    <property type="match status" value="1"/>
</dbReference>
<dbReference type="KEGG" id="aun:AWM73_06430"/>
<dbReference type="AlphaFoldDB" id="A0A0X8FF42"/>
<keyword evidence="7" id="KW-1185">Reference proteome</keyword>
<dbReference type="SUPFAM" id="SSF53590">
    <property type="entry name" value="Nucleoside hydrolase"/>
    <property type="match status" value="1"/>
</dbReference>